<feature type="transmembrane region" description="Helical" evidence="3">
    <location>
        <begin position="107"/>
        <end position="133"/>
    </location>
</feature>
<keyword evidence="3" id="KW-0812">Transmembrane</keyword>
<evidence type="ECO:0000313" key="5">
    <source>
        <dbReference type="Proteomes" id="UP000005233"/>
    </source>
</evidence>
<proteinExistence type="inferred from homology"/>
<dbReference type="GO" id="GO:0016780">
    <property type="term" value="F:phosphotransferase activity, for other substituted phosphate groups"/>
    <property type="evidence" value="ECO:0007669"/>
    <property type="project" value="InterPro"/>
</dbReference>
<dbReference type="Pfam" id="PF01066">
    <property type="entry name" value="CDP-OH_P_transf"/>
    <property type="match status" value="1"/>
</dbReference>
<dbReference type="GO" id="GO:0008654">
    <property type="term" value="P:phospholipid biosynthetic process"/>
    <property type="evidence" value="ECO:0007669"/>
    <property type="project" value="InterPro"/>
</dbReference>
<dbReference type="Proteomes" id="UP000005233">
    <property type="component" value="Chromosome"/>
</dbReference>
<accession>H8I9H5</accession>
<evidence type="ECO:0000256" key="2">
    <source>
        <dbReference type="RuleBase" id="RU003750"/>
    </source>
</evidence>
<comment type="similarity">
    <text evidence="2">Belongs to the CDP-alcohol phosphatidyltransferase class-I family.</text>
</comment>
<dbReference type="KEGG" id="mez:Mtc_1266"/>
<evidence type="ECO:0000256" key="1">
    <source>
        <dbReference type="ARBA" id="ARBA00022679"/>
    </source>
</evidence>
<keyword evidence="3" id="KW-0472">Membrane</keyword>
<name>H8I9H5_METCZ</name>
<dbReference type="GO" id="GO:0016020">
    <property type="term" value="C:membrane"/>
    <property type="evidence" value="ECO:0007669"/>
    <property type="project" value="InterPro"/>
</dbReference>
<evidence type="ECO:0000313" key="4">
    <source>
        <dbReference type="EMBL" id="AFD00020.1"/>
    </source>
</evidence>
<dbReference type="EMBL" id="CP003243">
    <property type="protein sequence ID" value="AFD00020.1"/>
    <property type="molecule type" value="Genomic_DNA"/>
</dbReference>
<dbReference type="PROSITE" id="PS00379">
    <property type="entry name" value="CDP_ALCOHOL_P_TRANSF"/>
    <property type="match status" value="1"/>
</dbReference>
<dbReference type="InterPro" id="IPR000462">
    <property type="entry name" value="CDP-OH_P_trans"/>
</dbReference>
<keyword evidence="5" id="KW-1185">Reference proteome</keyword>
<gene>
    <name evidence="4" type="ordered locus">Mtc_1266</name>
</gene>
<keyword evidence="3" id="KW-1133">Transmembrane helix</keyword>
<dbReference type="Gene3D" id="1.20.120.1760">
    <property type="match status" value="1"/>
</dbReference>
<organism evidence="4 5">
    <name type="scientific">Methanocella conradii (strain DSM 24694 / JCM 17849 / CGMCC 1.5162 / HZ254)</name>
    <dbReference type="NCBI Taxonomy" id="1041930"/>
    <lineage>
        <taxon>Archaea</taxon>
        <taxon>Methanobacteriati</taxon>
        <taxon>Methanobacteriota</taxon>
        <taxon>Stenosarchaea group</taxon>
        <taxon>Methanomicrobia</taxon>
        <taxon>Methanocellales</taxon>
        <taxon>Methanocellaceae</taxon>
        <taxon>Methanocella</taxon>
    </lineage>
</organism>
<feature type="transmembrane region" description="Helical" evidence="3">
    <location>
        <begin position="183"/>
        <end position="206"/>
    </location>
</feature>
<dbReference type="eggNOG" id="arCOG00670">
    <property type="taxonomic scope" value="Archaea"/>
</dbReference>
<dbReference type="STRING" id="1041930.Mtc_1266"/>
<dbReference type="InterPro" id="IPR048254">
    <property type="entry name" value="CDP_ALCOHOL_P_TRANSF_CS"/>
</dbReference>
<dbReference type="AlphaFoldDB" id="H8I9H5"/>
<dbReference type="InterPro" id="IPR043130">
    <property type="entry name" value="CDP-OH_PTrfase_TM_dom"/>
</dbReference>
<reference evidence="4 5" key="1">
    <citation type="journal article" date="2012" name="J. Bacteriol.">
        <title>Complete genome sequence of a thermophilic methanogen, Methanocella conradii HZ254, isolated from Chinese rice field soil.</title>
        <authorList>
            <person name="Lu Z."/>
            <person name="Lu Y."/>
        </authorList>
    </citation>
    <scope>NUCLEOTIDE SEQUENCE [LARGE SCALE GENOMIC DNA]</scope>
    <source>
        <strain evidence="5">DSM 24694 / JCM 17849 / CGMCC 1.5162 / HZ254</strain>
    </source>
</reference>
<feature type="transmembrane region" description="Helical" evidence="3">
    <location>
        <begin position="43"/>
        <end position="60"/>
    </location>
</feature>
<keyword evidence="1 2" id="KW-0808">Transferase</keyword>
<sequence length="215" mass="23567">MGGAPSFHGISMVNITKYRDRLIHCIDPVARLFAKIGLTPNQLTFISLMFGITSALLYVLQHTYLAAGMLLLSGLFDFIDGGVARINGKTSAFGAAIDWIIDKYVDCLVLIGIAFSGLADPRIAAIAIFGSMINTFIKPVTYAEMGFEKKENGKIKDPLEGVGIFGRPETAITLIVLSLLNQVYWAVVIIAIMTNFSAIERVVYLYRHMRGRGKT</sequence>
<dbReference type="HOGENOM" id="CLU_080384_1_2_2"/>
<evidence type="ECO:0000256" key="3">
    <source>
        <dbReference type="SAM" id="Phobius"/>
    </source>
</evidence>
<protein>
    <submittedName>
        <fullName evidence="4">CDP-alcohol phosphatidyltransferase</fullName>
    </submittedName>
</protein>